<evidence type="ECO:0000256" key="3">
    <source>
        <dbReference type="ARBA" id="ARBA00022679"/>
    </source>
</evidence>
<dbReference type="GO" id="GO:0006351">
    <property type="term" value="P:DNA-templated transcription"/>
    <property type="evidence" value="ECO:0007669"/>
    <property type="project" value="InterPro"/>
</dbReference>
<evidence type="ECO:0000313" key="9">
    <source>
        <dbReference type="EMBL" id="CAF3761635.1"/>
    </source>
</evidence>
<evidence type="ECO:0000259" key="7">
    <source>
        <dbReference type="Pfam" id="PF05000"/>
    </source>
</evidence>
<keyword evidence="5" id="KW-0804">Transcription</keyword>
<dbReference type="Pfam" id="PF04998">
    <property type="entry name" value="RNA_pol_Rpb1_5"/>
    <property type="match status" value="1"/>
</dbReference>
<comment type="caution">
    <text evidence="8">The sequence shown here is derived from an EMBL/GenBank/DDBJ whole genome shotgun (WGS) entry which is preliminary data.</text>
</comment>
<gene>
    <name evidence="9" type="ORF">JBS370_LOCUS13159</name>
    <name evidence="8" type="ORF">ZHD862_LOCUS14096</name>
</gene>
<dbReference type="EMBL" id="CAJOBD010001110">
    <property type="protein sequence ID" value="CAF3761635.1"/>
    <property type="molecule type" value="Genomic_DNA"/>
</dbReference>
<keyword evidence="2" id="KW-0240">DNA-directed RNA polymerase</keyword>
<dbReference type="InterPro" id="IPR007081">
    <property type="entry name" value="RNA_pol_Rpb1_5"/>
</dbReference>
<name>A0A814J892_9BILA</name>
<dbReference type="Pfam" id="PF05000">
    <property type="entry name" value="RNA_pol_Rpb1_4"/>
    <property type="match status" value="1"/>
</dbReference>
<accession>A0A814J892</accession>
<dbReference type="GO" id="GO:0005665">
    <property type="term" value="C:RNA polymerase II, core complex"/>
    <property type="evidence" value="ECO:0007669"/>
    <property type="project" value="TreeGrafter"/>
</dbReference>
<evidence type="ECO:0000313" key="8">
    <source>
        <dbReference type="EMBL" id="CAF1032059.1"/>
    </source>
</evidence>
<proteinExistence type="predicted"/>
<evidence type="ECO:0000256" key="1">
    <source>
        <dbReference type="ARBA" id="ARBA00012418"/>
    </source>
</evidence>
<dbReference type="GO" id="GO:0003677">
    <property type="term" value="F:DNA binding"/>
    <property type="evidence" value="ECO:0007669"/>
    <property type="project" value="InterPro"/>
</dbReference>
<protein>
    <recommendedName>
        <fullName evidence="1">DNA-directed RNA polymerase</fullName>
        <ecNumber evidence="1">2.7.7.6</ecNumber>
    </recommendedName>
</protein>
<evidence type="ECO:0000313" key="10">
    <source>
        <dbReference type="Proteomes" id="UP000663864"/>
    </source>
</evidence>
<keyword evidence="3" id="KW-0808">Transferase</keyword>
<dbReference type="InterPro" id="IPR045867">
    <property type="entry name" value="DNA-dir_RpoC_beta_prime"/>
</dbReference>
<dbReference type="Proteomes" id="UP000663864">
    <property type="component" value="Unassembled WGS sequence"/>
</dbReference>
<dbReference type="Gene3D" id="6.10.250.2940">
    <property type="match status" value="1"/>
</dbReference>
<feature type="domain" description="RNA polymerase Rpb1" evidence="7">
    <location>
        <begin position="17"/>
        <end position="86"/>
    </location>
</feature>
<dbReference type="EMBL" id="CAJNOT010000600">
    <property type="protein sequence ID" value="CAF1032059.1"/>
    <property type="molecule type" value="Genomic_DNA"/>
</dbReference>
<dbReference type="InterPro" id="IPR038120">
    <property type="entry name" value="Rpb1_funnel_sf"/>
</dbReference>
<dbReference type="EC" id="2.7.7.6" evidence="1"/>
<dbReference type="PANTHER" id="PTHR19376:SF37">
    <property type="entry name" value="DNA-DIRECTED RNA POLYMERASE II SUBUNIT RPB1"/>
    <property type="match status" value="1"/>
</dbReference>
<dbReference type="AlphaFoldDB" id="A0A814J892"/>
<reference evidence="8" key="1">
    <citation type="submission" date="2021-02" db="EMBL/GenBank/DDBJ databases">
        <authorList>
            <person name="Nowell W R."/>
        </authorList>
    </citation>
    <scope>NUCLEOTIDE SEQUENCE</scope>
</reference>
<feature type="domain" description="RNA polymerase Rpb1" evidence="6">
    <location>
        <begin position="105"/>
        <end position="162"/>
    </location>
</feature>
<dbReference type="GO" id="GO:0003899">
    <property type="term" value="F:DNA-directed RNA polymerase activity"/>
    <property type="evidence" value="ECO:0007669"/>
    <property type="project" value="UniProtKB-EC"/>
</dbReference>
<sequence>MLEGHSIGIADTIADQTTYERIQETIKKAKNEVHKVIERAHRDTLEPSPGNSLRQTFENMVNDFNQFKTMVVGSAKGSFINISQVITYDYGPEAKGFIENSYLQGLAPVEFYFHAMGGREDLIDTAVKIAETDYIHRRLIKATKSVMVKRRSMRKSKNSTYRKTWGSTDFESDLIGI</sequence>
<dbReference type="InterPro" id="IPR007083">
    <property type="entry name" value="RNA_pol_Rpb1_4"/>
</dbReference>
<dbReference type="SUPFAM" id="SSF64484">
    <property type="entry name" value="beta and beta-prime subunits of DNA dependent RNA-polymerase"/>
    <property type="match status" value="1"/>
</dbReference>
<evidence type="ECO:0000259" key="6">
    <source>
        <dbReference type="Pfam" id="PF04998"/>
    </source>
</evidence>
<evidence type="ECO:0000256" key="4">
    <source>
        <dbReference type="ARBA" id="ARBA00022695"/>
    </source>
</evidence>
<dbReference type="Proteomes" id="UP000663836">
    <property type="component" value="Unassembled WGS sequence"/>
</dbReference>
<evidence type="ECO:0000256" key="2">
    <source>
        <dbReference type="ARBA" id="ARBA00022478"/>
    </source>
</evidence>
<dbReference type="PANTHER" id="PTHR19376">
    <property type="entry name" value="DNA-DIRECTED RNA POLYMERASE"/>
    <property type="match status" value="1"/>
</dbReference>
<keyword evidence="4" id="KW-0548">Nucleotidyltransferase</keyword>
<dbReference type="Gene3D" id="1.10.132.30">
    <property type="match status" value="1"/>
</dbReference>
<organism evidence="8 10">
    <name type="scientific">Rotaria sordida</name>
    <dbReference type="NCBI Taxonomy" id="392033"/>
    <lineage>
        <taxon>Eukaryota</taxon>
        <taxon>Metazoa</taxon>
        <taxon>Spiralia</taxon>
        <taxon>Gnathifera</taxon>
        <taxon>Rotifera</taxon>
        <taxon>Eurotatoria</taxon>
        <taxon>Bdelloidea</taxon>
        <taxon>Philodinida</taxon>
        <taxon>Philodinidae</taxon>
        <taxon>Rotaria</taxon>
    </lineage>
</organism>
<evidence type="ECO:0000256" key="5">
    <source>
        <dbReference type="ARBA" id="ARBA00023163"/>
    </source>
</evidence>